<name>A0A6J7FN24_9ZZZZ</name>
<protein>
    <submittedName>
        <fullName evidence="1">Unannotated protein</fullName>
    </submittedName>
</protein>
<evidence type="ECO:0000313" key="1">
    <source>
        <dbReference type="EMBL" id="CAB4897102.1"/>
    </source>
</evidence>
<dbReference type="PROSITE" id="PS51257">
    <property type="entry name" value="PROKAR_LIPOPROTEIN"/>
    <property type="match status" value="1"/>
</dbReference>
<evidence type="ECO:0000313" key="2">
    <source>
        <dbReference type="EMBL" id="CAB4952368.1"/>
    </source>
</evidence>
<accession>A0A6J7FN24</accession>
<reference evidence="1" key="1">
    <citation type="submission" date="2020-05" db="EMBL/GenBank/DDBJ databases">
        <authorList>
            <person name="Chiriac C."/>
            <person name="Salcher M."/>
            <person name="Ghai R."/>
            <person name="Kavagutti S V."/>
        </authorList>
    </citation>
    <scope>NUCLEOTIDE SEQUENCE</scope>
</reference>
<organism evidence="1">
    <name type="scientific">freshwater metagenome</name>
    <dbReference type="NCBI Taxonomy" id="449393"/>
    <lineage>
        <taxon>unclassified sequences</taxon>
        <taxon>metagenomes</taxon>
        <taxon>ecological metagenomes</taxon>
    </lineage>
</organism>
<proteinExistence type="predicted"/>
<gene>
    <name evidence="1" type="ORF">UFOPK3573_00446</name>
    <name evidence="2" type="ORF">UFOPK3879_00027</name>
</gene>
<dbReference type="EMBL" id="CAFBNR010000001">
    <property type="protein sequence ID" value="CAB4952368.1"/>
    <property type="molecule type" value="Genomic_DNA"/>
</dbReference>
<sequence>MSIRVSKLATVASVLFALSGCTQSGETSAVCSRAPELESSIVAVDSAVSSMADVSARQLQSMFAVLLTSLVSIGDVAPPELVDQFAQVERSYHAVSIALQNVYWEGSVGVSDAAVLASIEDLSRNDNVEAISAVRTFIADSCKVEIGSGLNRAPGEEINLPSPSVDVEPQPDLNTGFVNEESALRSYAYFVAERFGLALTPEQALCIGTLLTDDALKRGSLSDQQFDELVDTSFTQCKVDRTVATTIAD</sequence>
<dbReference type="EMBL" id="CAFBMJ010000021">
    <property type="protein sequence ID" value="CAB4897102.1"/>
    <property type="molecule type" value="Genomic_DNA"/>
</dbReference>
<dbReference type="AlphaFoldDB" id="A0A6J7FN24"/>